<organism evidence="17">
    <name type="scientific">Caenorhabditis remanei</name>
    <name type="common">Caenorhabditis vulgaris</name>
    <dbReference type="NCBI Taxonomy" id="31234"/>
    <lineage>
        <taxon>Eukaryota</taxon>
        <taxon>Metazoa</taxon>
        <taxon>Ecdysozoa</taxon>
        <taxon>Nematoda</taxon>
        <taxon>Chromadorea</taxon>
        <taxon>Rhabditida</taxon>
        <taxon>Rhabditina</taxon>
        <taxon>Rhabditomorpha</taxon>
        <taxon>Rhabditoidea</taxon>
        <taxon>Rhabditidae</taxon>
        <taxon>Peloderinae</taxon>
        <taxon>Caenorhabditis</taxon>
    </lineage>
</organism>
<evidence type="ECO:0000256" key="4">
    <source>
        <dbReference type="ARBA" id="ARBA00022673"/>
    </source>
</evidence>
<evidence type="ECO:0000256" key="14">
    <source>
        <dbReference type="SAM" id="SignalP"/>
    </source>
</evidence>
<sequence length="1265" mass="146237">MRAVHLLVVLTIYITNTKSFNKESIKECAQVLSEHVKETFSKISHETILKQNYEKLVEEEQFDPRAELKRSKHRIEDYLKVRSQFAYKAKISLEARFVKNDTHVNDPQSKSFIRFMSAKQGNDGTTIYESNHLGRKLKVNETKSFNLTQNANFYTLPTSSVSSAVHIPTPLYDRNEDLLRKIDWSDIDAVYRTNREETKDLAFQLFCSEAGYMRYYPAASWFWDNQDEHLDLFDCRNTEWYINSATNSKNVLIMLDMSGSMLGQRYEVAKQTTEAILETLSHNDYFNIMTFSKTQFLLDGCNGTNGLLQATMRNKKALRRKMDGYQSEGKADYEIALPLAFSVLLDLKGSYALYTKEEMSMMSANATNDFQFHLELPEHVLAATKQYIDSINNGGGDNNRGACENVIMLITDGAPNAYKKIFDMYNADKKVRVFTFLVGDEAIDFNEVREMACNNRGYMVHVANMADVDEKIHHYIRRMSRVVGRHYKESGQLSWWTGVYRERLYLPRPEVFAEPVPITNQSFAVMNKMASRRKIRLQKSEARSRMFVTTVSYPVIVNETFMGVAAVNIPLTEIAQKSHPANVSCLQCFNVKTSEYFQIGAKSYFFMLDQNGFVMTHPQLRPIDPVTKYHKQNYNNMDLLELEVGQNQNVRSSQKSQAVSDLVCESGANYAECVDDLRKAVRKMIIDCDNSDVQQLDVLYATELLDRVYPQTNTYYAECINHANFVLGLAVAKGDDYRIIKKQKKYDFGRVKMDWMGDKRWRLHPHWRYCFLNDTDTHLSKEEAFEIYAQQMSDSGKAPLLCEYRRNLVEKLLLDMEATSNLIDSWDTQYSYMKNNLIHLAFFATPSGMIRYYNLTLQDYDYIDPYWSIFEHIGHLLSFEHAQESYNHFITDLNRKSTDDRYYRRAVRMKDTIMFDVSNNSKIWYKSETQLTGYGLNENLTMLGQAFKAIYLDKAVLGVSGYEFAYDHIVDTMAEHGCPASDDRKWCVLLDEHAYVFFSNQNDISYEDYLVGKGKHISQYFGGLNRIAQRAMALLVENKFYTKFTYTDNQAVCKAAKQVTTSASRFRPFYPLFQFLMQTFNFVVRLASQVSGGYLIWLPNIQFTEAYTASFHEGTDVYPCPKQSSFYFSNKDGKNRPSSTHLVNGNRSERPCKMNAKCSVKMEASFVDGTNLVMVWITQDKASENCYDESECSMDIPSAQVPFGFEEVKNEESCENLEKRKSKANDVCYSIDDDDSENERRPCSMSQSLVLIAPILVGFLQFYMF</sequence>
<keyword evidence="4" id="KW-0107">Calcium channel</keyword>
<dbReference type="GO" id="GO:0005245">
    <property type="term" value="F:voltage-gated calcium channel activity"/>
    <property type="evidence" value="ECO:0000250"/>
    <property type="project" value="UniProtKB"/>
</dbReference>
<keyword evidence="11" id="KW-0472">Membrane</keyword>
<dbReference type="GO" id="GO:0005789">
    <property type="term" value="C:endoplasmic reticulum membrane"/>
    <property type="evidence" value="ECO:0007669"/>
    <property type="project" value="EnsemblMetazoa"/>
</dbReference>
<gene>
    <name evidence="16" type="primary">Cre-unc-36</name>
    <name evidence="16" type="ORF">CRE_25128</name>
</gene>
<keyword evidence="10" id="KW-0406">Ion transport</keyword>
<protein>
    <submittedName>
        <fullName evidence="16">CRE-UNC-36 protein</fullName>
    </submittedName>
</protein>
<dbReference type="InterPro" id="IPR013608">
    <property type="entry name" value="VWA_N"/>
</dbReference>
<evidence type="ECO:0000256" key="2">
    <source>
        <dbReference type="ARBA" id="ARBA00022448"/>
    </source>
</evidence>
<evidence type="ECO:0000256" key="10">
    <source>
        <dbReference type="ARBA" id="ARBA00023065"/>
    </source>
</evidence>
<dbReference type="GO" id="GO:0040017">
    <property type="term" value="P:positive regulation of locomotion"/>
    <property type="evidence" value="ECO:0007669"/>
    <property type="project" value="EnsemblMetazoa"/>
</dbReference>
<dbReference type="Gene3D" id="3.30.450.20">
    <property type="entry name" value="PAS domain"/>
    <property type="match status" value="1"/>
</dbReference>
<feature type="chain" id="PRO_5003174545" evidence="14">
    <location>
        <begin position="20"/>
        <end position="1265"/>
    </location>
</feature>
<reference evidence="16" key="1">
    <citation type="submission" date="2007-07" db="EMBL/GenBank/DDBJ databases">
        <title>PCAP assembly of the Caenorhabditis remanei genome.</title>
        <authorList>
            <consortium name="The Caenorhabditis remanei Sequencing Consortium"/>
            <person name="Wilson R.K."/>
        </authorList>
    </citation>
    <scope>NUCLEOTIDE SEQUENCE [LARGE SCALE GENOMIC DNA]</scope>
    <source>
        <strain evidence="16">PB4641</strain>
    </source>
</reference>
<evidence type="ECO:0000256" key="6">
    <source>
        <dbReference type="ARBA" id="ARBA00022729"/>
    </source>
</evidence>
<evidence type="ECO:0000313" key="17">
    <source>
        <dbReference type="Proteomes" id="UP000008281"/>
    </source>
</evidence>
<dbReference type="PANTHER" id="PTHR10166:SF37">
    <property type="entry name" value="STOLID, ISOFORM H"/>
    <property type="match status" value="1"/>
</dbReference>
<dbReference type="PANTHER" id="PTHR10166">
    <property type="entry name" value="VOLTAGE-DEPENDENT CALCIUM CHANNEL SUBUNIT ALPHA-2/DELTA-RELATED"/>
    <property type="match status" value="1"/>
</dbReference>
<evidence type="ECO:0000313" key="16">
    <source>
        <dbReference type="EMBL" id="EFP09240.1"/>
    </source>
</evidence>
<evidence type="ECO:0000256" key="1">
    <source>
        <dbReference type="ARBA" id="ARBA00004479"/>
    </source>
</evidence>
<dbReference type="GO" id="GO:0018991">
    <property type="term" value="P:egg-laying behavior"/>
    <property type="evidence" value="ECO:0000250"/>
    <property type="project" value="UniProtKB"/>
</dbReference>
<dbReference type="SMART" id="SM00327">
    <property type="entry name" value="VWA"/>
    <property type="match status" value="1"/>
</dbReference>
<keyword evidence="7" id="KW-0106">Calcium</keyword>
<dbReference type="InParanoid" id="E3LT28"/>
<evidence type="ECO:0000256" key="7">
    <source>
        <dbReference type="ARBA" id="ARBA00022837"/>
    </source>
</evidence>
<dbReference type="Gene3D" id="3.40.50.410">
    <property type="entry name" value="von Willebrand factor, type A domain"/>
    <property type="match status" value="1"/>
</dbReference>
<dbReference type="eggNOG" id="KOG2353">
    <property type="taxonomic scope" value="Eukaryota"/>
</dbReference>
<dbReference type="GO" id="GO:0051924">
    <property type="term" value="P:regulation of calcium ion transport"/>
    <property type="evidence" value="ECO:0007669"/>
    <property type="project" value="EnsemblMetazoa"/>
</dbReference>
<evidence type="ECO:0000256" key="12">
    <source>
        <dbReference type="ARBA" id="ARBA00023180"/>
    </source>
</evidence>
<dbReference type="STRING" id="31234.E3LT28"/>
<dbReference type="GO" id="GO:0035418">
    <property type="term" value="P:protein localization to synapse"/>
    <property type="evidence" value="ECO:0007669"/>
    <property type="project" value="EnsemblMetazoa"/>
</dbReference>
<keyword evidence="9" id="KW-1133">Transmembrane helix</keyword>
<dbReference type="OrthoDB" id="10054666at2759"/>
<keyword evidence="5" id="KW-0812">Transmembrane</keyword>
<dbReference type="PROSITE" id="PS50234">
    <property type="entry name" value="VWFA"/>
    <property type="match status" value="1"/>
</dbReference>
<dbReference type="GO" id="GO:0005891">
    <property type="term" value="C:voltage-gated calcium channel complex"/>
    <property type="evidence" value="ECO:0000250"/>
    <property type="project" value="UniProtKB"/>
</dbReference>
<dbReference type="Proteomes" id="UP000008281">
    <property type="component" value="Unassembled WGS sequence"/>
</dbReference>
<accession>E3LT28</accession>
<dbReference type="EMBL" id="DS268414">
    <property type="protein sequence ID" value="EFP09240.1"/>
    <property type="molecule type" value="Genomic_DNA"/>
</dbReference>
<feature type="domain" description="VWFA" evidence="15">
    <location>
        <begin position="250"/>
        <end position="479"/>
    </location>
</feature>
<proteinExistence type="predicted"/>
<evidence type="ECO:0000256" key="13">
    <source>
        <dbReference type="ARBA" id="ARBA00023303"/>
    </source>
</evidence>
<dbReference type="Pfam" id="PF08399">
    <property type="entry name" value="VWA_N"/>
    <property type="match status" value="1"/>
</dbReference>
<dbReference type="GO" id="GO:0043050">
    <property type="term" value="P:nematode pharyngeal pumping"/>
    <property type="evidence" value="ECO:0000250"/>
    <property type="project" value="UniProtKB"/>
</dbReference>
<dbReference type="InterPro" id="IPR036465">
    <property type="entry name" value="vWFA_dom_sf"/>
</dbReference>
<comment type="subcellular location">
    <subcellularLocation>
        <location evidence="1">Membrane</location>
        <topology evidence="1">Single-pass type I membrane protein</topology>
    </subcellularLocation>
</comment>
<dbReference type="FunCoup" id="E3LT28">
    <property type="interactions" value="953"/>
</dbReference>
<evidence type="ECO:0000256" key="5">
    <source>
        <dbReference type="ARBA" id="ARBA00022692"/>
    </source>
</evidence>
<keyword evidence="6 14" id="KW-0732">Signal</keyword>
<dbReference type="GO" id="GO:0005251">
    <property type="term" value="F:delayed rectifier potassium channel activity"/>
    <property type="evidence" value="ECO:0007669"/>
    <property type="project" value="EnsemblMetazoa"/>
</dbReference>
<evidence type="ECO:0000256" key="8">
    <source>
        <dbReference type="ARBA" id="ARBA00022882"/>
    </source>
</evidence>
<dbReference type="HOGENOM" id="CLU_260458_0_0_1"/>
<dbReference type="GO" id="GO:0040011">
    <property type="term" value="P:locomotion"/>
    <property type="evidence" value="ECO:0000250"/>
    <property type="project" value="UniProtKB"/>
</dbReference>
<keyword evidence="3" id="KW-0109">Calcium transport</keyword>
<evidence type="ECO:0000256" key="3">
    <source>
        <dbReference type="ARBA" id="ARBA00022568"/>
    </source>
</evidence>
<evidence type="ECO:0000256" key="11">
    <source>
        <dbReference type="ARBA" id="ARBA00023136"/>
    </source>
</evidence>
<dbReference type="Pfam" id="PF13519">
    <property type="entry name" value="VWA_2"/>
    <property type="match status" value="1"/>
</dbReference>
<dbReference type="OMA" id="KIWYKSE"/>
<keyword evidence="8" id="KW-0851">Voltage-gated channel</keyword>
<dbReference type="InterPro" id="IPR051173">
    <property type="entry name" value="Ca_channel_alpha-2/delta"/>
</dbReference>
<dbReference type="GO" id="GO:0005246">
    <property type="term" value="F:calcium channel regulator activity"/>
    <property type="evidence" value="ECO:0007669"/>
    <property type="project" value="EnsemblMetazoa"/>
</dbReference>
<evidence type="ECO:0000256" key="9">
    <source>
        <dbReference type="ARBA" id="ARBA00022989"/>
    </source>
</evidence>
<keyword evidence="17" id="KW-1185">Reference proteome</keyword>
<keyword evidence="13" id="KW-0407">Ion channel</keyword>
<evidence type="ECO:0000259" key="15">
    <source>
        <dbReference type="PROSITE" id="PS50234"/>
    </source>
</evidence>
<keyword evidence="2" id="KW-0813">Transport</keyword>
<name>E3LT28_CAERE</name>
<dbReference type="AlphaFoldDB" id="E3LT28"/>
<keyword evidence="12" id="KW-0325">Glycoprotein</keyword>
<feature type="signal peptide" evidence="14">
    <location>
        <begin position="1"/>
        <end position="19"/>
    </location>
</feature>
<dbReference type="InterPro" id="IPR002035">
    <property type="entry name" value="VWF_A"/>
</dbReference>
<dbReference type="SUPFAM" id="SSF53300">
    <property type="entry name" value="vWA-like"/>
    <property type="match status" value="1"/>
</dbReference>
<dbReference type="GO" id="GO:0007210">
    <property type="term" value="P:serotonin receptor signaling pathway"/>
    <property type="evidence" value="ECO:0000250"/>
    <property type="project" value="UniProtKB"/>
</dbReference>